<evidence type="ECO:0000256" key="6">
    <source>
        <dbReference type="ARBA" id="ARBA00022801"/>
    </source>
</evidence>
<dbReference type="Gene3D" id="2.40.50.140">
    <property type="entry name" value="Nucleic acid-binding proteins"/>
    <property type="match status" value="1"/>
</dbReference>
<evidence type="ECO:0000256" key="2">
    <source>
        <dbReference type="ARBA" id="ARBA00012551"/>
    </source>
</evidence>
<dbReference type="Pfam" id="PF14551">
    <property type="entry name" value="MCM_N"/>
    <property type="match status" value="1"/>
</dbReference>
<evidence type="ECO:0000313" key="14">
    <source>
        <dbReference type="Proteomes" id="UP001162131"/>
    </source>
</evidence>
<dbReference type="Gene3D" id="3.40.50.300">
    <property type="entry name" value="P-loop containing nucleotide triphosphate hydrolases"/>
    <property type="match status" value="1"/>
</dbReference>
<dbReference type="GO" id="GO:0016787">
    <property type="term" value="F:hydrolase activity"/>
    <property type="evidence" value="ECO:0007669"/>
    <property type="project" value="UniProtKB-KW"/>
</dbReference>
<dbReference type="PROSITE" id="PS50051">
    <property type="entry name" value="MCM_2"/>
    <property type="match status" value="1"/>
</dbReference>
<dbReference type="InterPro" id="IPR001208">
    <property type="entry name" value="MCM_dom"/>
</dbReference>
<feature type="compositionally biased region" description="Acidic residues" evidence="11">
    <location>
        <begin position="15"/>
        <end position="26"/>
    </location>
</feature>
<dbReference type="InterPro" id="IPR033762">
    <property type="entry name" value="MCM_OB"/>
</dbReference>
<comment type="caution">
    <text evidence="13">The sequence shown here is derived from an EMBL/GenBank/DDBJ whole genome shotgun (WGS) entry which is preliminary data.</text>
</comment>
<dbReference type="EC" id="3.6.4.12" evidence="2"/>
<dbReference type="Proteomes" id="UP001162131">
    <property type="component" value="Unassembled WGS sequence"/>
</dbReference>
<feature type="compositionally biased region" description="Basic and acidic residues" evidence="11">
    <location>
        <begin position="1"/>
        <end position="14"/>
    </location>
</feature>
<dbReference type="PANTHER" id="PTHR11630">
    <property type="entry name" value="DNA REPLICATION LICENSING FACTOR MCM FAMILY MEMBER"/>
    <property type="match status" value="1"/>
</dbReference>
<dbReference type="Gene3D" id="3.30.1640.10">
    <property type="entry name" value="mini-chromosome maintenance (MCM) complex, chain A, domain 1"/>
    <property type="match status" value="1"/>
</dbReference>
<evidence type="ECO:0000256" key="8">
    <source>
        <dbReference type="ARBA" id="ARBA00022840"/>
    </source>
</evidence>
<evidence type="ECO:0000256" key="5">
    <source>
        <dbReference type="ARBA" id="ARBA00022741"/>
    </source>
</evidence>
<sequence>MSDEPSQKRRREAENSDSEAEEENVIDDTSIQGSEESGEDLEENMEADYRAIPELDTYEEEGIDEANYSDMDTDARMAAEEELKQREMSDQIGRGRGPAAFYLGELEEDMNMALISRHRALQRSLATGLEALSIEDDPEELALDFEDPKGKLSKWIQEPRTHRWIRRNFTKFLLEFKDEHGNEIYHQRIREMCSDNKQSLEINYDHISKVNPTLALWIADEPQIILPLLNEIAFEMVKKQFQEYSNIFEEIYVRIRELPIGDHLRNLRHHHLNRLVKVKGVVTRRTGVHPQLKVMVFYCNKCGEKKGPIYQNSQNEADIGICGSCQSKGPFTLDFESTIYRNYQKITLQETPGSVPPGRVPRHKEVILLADLIDIARPGEEVEVVGVFTHVFDYSLNVKHGFPIFSTIIEANSIIRQSETSTEILTDEDKFEIRNLARNPNIGKMIVDSIAPSIYGHKFIKTALAISMFGGNPKDIGGKHKIRGDINVLVLGDPGVAKSQFLKYVLQTSPRCVYTTGKGASAVGLTAGVHKDPISKEWVLEGGALVLADKGLCLIDEFDKMNDHDRTSIHEAMEQQTISISKAGIVATLQARCAVIAVANPVKGRYDSSRTFSENVDLSDPILSRFDILCVVKDEVDLVHDHSLATHVINSHIKNHPDSLIIAEDLEDSFLPEEPPQTLSQDKLKKYILYARQYVHPQLSDLDQEKIVRFYSELRQESQKSGGIAITVRHIESLLRIAEANARMHLRDHVREDDIDIAINMLLESFLQSQKHAVARQLGRRFSKYLRRINEEGDLLFHLLNKLFRDTIRMQQYRVNIDLSLALSMGDTQARNVVVPLDQFENEAREYGIHDLSGFISTKIFRDNFNIQGRQIYKKTF</sequence>
<accession>A0AAU9IVX6</accession>
<dbReference type="GO" id="GO:0005524">
    <property type="term" value="F:ATP binding"/>
    <property type="evidence" value="ECO:0007669"/>
    <property type="project" value="UniProtKB-KW"/>
</dbReference>
<dbReference type="GO" id="GO:1902975">
    <property type="term" value="P:mitotic DNA replication initiation"/>
    <property type="evidence" value="ECO:0007669"/>
    <property type="project" value="TreeGrafter"/>
</dbReference>
<dbReference type="InterPro" id="IPR027925">
    <property type="entry name" value="MCM_N"/>
</dbReference>
<keyword evidence="10" id="KW-0131">Cell cycle</keyword>
<evidence type="ECO:0000256" key="7">
    <source>
        <dbReference type="ARBA" id="ARBA00022806"/>
    </source>
</evidence>
<comment type="similarity">
    <text evidence="1">Belongs to the MCM family.</text>
</comment>
<dbReference type="Pfam" id="PF17855">
    <property type="entry name" value="MCM_lid"/>
    <property type="match status" value="1"/>
</dbReference>
<dbReference type="InterPro" id="IPR031327">
    <property type="entry name" value="MCM"/>
</dbReference>
<dbReference type="GO" id="GO:0003697">
    <property type="term" value="F:single-stranded DNA binding"/>
    <property type="evidence" value="ECO:0007669"/>
    <property type="project" value="TreeGrafter"/>
</dbReference>
<dbReference type="InterPro" id="IPR027417">
    <property type="entry name" value="P-loop_NTPase"/>
</dbReference>
<dbReference type="GO" id="GO:0005634">
    <property type="term" value="C:nucleus"/>
    <property type="evidence" value="ECO:0007669"/>
    <property type="project" value="InterPro"/>
</dbReference>
<dbReference type="Pfam" id="PF17207">
    <property type="entry name" value="MCM_OB"/>
    <property type="match status" value="1"/>
</dbReference>
<dbReference type="SMART" id="SM00350">
    <property type="entry name" value="MCM"/>
    <property type="match status" value="1"/>
</dbReference>
<dbReference type="EMBL" id="CAJZBQ010000021">
    <property type="protein sequence ID" value="CAG9318679.1"/>
    <property type="molecule type" value="Genomic_DNA"/>
</dbReference>
<dbReference type="InterPro" id="IPR012340">
    <property type="entry name" value="NA-bd_OB-fold"/>
</dbReference>
<evidence type="ECO:0000256" key="11">
    <source>
        <dbReference type="SAM" id="MobiDB-lite"/>
    </source>
</evidence>
<keyword evidence="8" id="KW-0067">ATP-binding</keyword>
<protein>
    <recommendedName>
        <fullName evidence="3">DNA replication licensing factor MCM2</fullName>
        <ecNumber evidence="2">3.6.4.12</ecNumber>
    </recommendedName>
</protein>
<dbReference type="GO" id="GO:0000727">
    <property type="term" value="P:double-strand break repair via break-induced replication"/>
    <property type="evidence" value="ECO:0007669"/>
    <property type="project" value="TreeGrafter"/>
</dbReference>
<keyword evidence="4" id="KW-0235">DNA replication</keyword>
<evidence type="ECO:0000313" key="13">
    <source>
        <dbReference type="EMBL" id="CAG9318679.1"/>
    </source>
</evidence>
<evidence type="ECO:0000256" key="3">
    <source>
        <dbReference type="ARBA" id="ARBA00018925"/>
    </source>
</evidence>
<dbReference type="Pfam" id="PF23669">
    <property type="entry name" value="WHD_MCM2"/>
    <property type="match status" value="1"/>
</dbReference>
<dbReference type="GO" id="GO:0043138">
    <property type="term" value="F:3'-5' DNA helicase activity"/>
    <property type="evidence" value="ECO:0007669"/>
    <property type="project" value="TreeGrafter"/>
</dbReference>
<keyword evidence="6" id="KW-0378">Hydrolase</keyword>
<name>A0AAU9IVX6_9CILI</name>
<evidence type="ECO:0000256" key="1">
    <source>
        <dbReference type="ARBA" id="ARBA00008010"/>
    </source>
</evidence>
<dbReference type="SUPFAM" id="SSF52540">
    <property type="entry name" value="P-loop containing nucleoside triphosphate hydrolases"/>
    <property type="match status" value="1"/>
</dbReference>
<keyword evidence="14" id="KW-1185">Reference proteome</keyword>
<dbReference type="InterPro" id="IPR041562">
    <property type="entry name" value="MCM_lid"/>
</dbReference>
<keyword evidence="9" id="KW-0238">DNA-binding</keyword>
<organism evidence="13 14">
    <name type="scientific">Blepharisma stoltei</name>
    <dbReference type="NCBI Taxonomy" id="1481888"/>
    <lineage>
        <taxon>Eukaryota</taxon>
        <taxon>Sar</taxon>
        <taxon>Alveolata</taxon>
        <taxon>Ciliophora</taxon>
        <taxon>Postciliodesmatophora</taxon>
        <taxon>Heterotrichea</taxon>
        <taxon>Heterotrichida</taxon>
        <taxon>Blepharismidae</taxon>
        <taxon>Blepharisma</taxon>
    </lineage>
</organism>
<dbReference type="GO" id="GO:0017116">
    <property type="term" value="F:single-stranded DNA helicase activity"/>
    <property type="evidence" value="ECO:0007669"/>
    <property type="project" value="TreeGrafter"/>
</dbReference>
<dbReference type="InterPro" id="IPR059098">
    <property type="entry name" value="WHD_MCM2"/>
</dbReference>
<dbReference type="SUPFAM" id="SSF50249">
    <property type="entry name" value="Nucleic acid-binding proteins"/>
    <property type="match status" value="1"/>
</dbReference>
<evidence type="ECO:0000256" key="9">
    <source>
        <dbReference type="ARBA" id="ARBA00023125"/>
    </source>
</evidence>
<dbReference type="Pfam" id="PF12619">
    <property type="entry name" value="MCM2_N"/>
    <property type="match status" value="1"/>
</dbReference>
<feature type="domain" description="MCM C-terminal AAA(+) ATPase" evidence="12">
    <location>
        <begin position="442"/>
        <end position="648"/>
    </location>
</feature>
<dbReference type="Gene3D" id="2.20.28.10">
    <property type="match status" value="1"/>
</dbReference>
<evidence type="ECO:0000259" key="12">
    <source>
        <dbReference type="PROSITE" id="PS50051"/>
    </source>
</evidence>
<dbReference type="GO" id="GO:0042555">
    <property type="term" value="C:MCM complex"/>
    <property type="evidence" value="ECO:0007669"/>
    <property type="project" value="InterPro"/>
</dbReference>
<keyword evidence="7" id="KW-0347">Helicase</keyword>
<dbReference type="PANTHER" id="PTHR11630:SF44">
    <property type="entry name" value="DNA REPLICATION LICENSING FACTOR MCM2"/>
    <property type="match status" value="1"/>
</dbReference>
<dbReference type="Pfam" id="PF00493">
    <property type="entry name" value="MCM"/>
    <property type="match status" value="1"/>
</dbReference>
<dbReference type="PRINTS" id="PR01658">
    <property type="entry name" value="MCMPROTEIN2"/>
</dbReference>
<gene>
    <name evidence="13" type="ORF">BSTOLATCC_MIC22049</name>
</gene>
<feature type="compositionally biased region" description="Acidic residues" evidence="11">
    <location>
        <begin position="36"/>
        <end position="46"/>
    </location>
</feature>
<reference evidence="13" key="1">
    <citation type="submission" date="2021-09" db="EMBL/GenBank/DDBJ databases">
        <authorList>
            <consortium name="AG Swart"/>
            <person name="Singh M."/>
            <person name="Singh A."/>
            <person name="Seah K."/>
            <person name="Emmerich C."/>
        </authorList>
    </citation>
    <scope>NUCLEOTIDE SEQUENCE</scope>
    <source>
        <strain evidence="13">ATCC30299</strain>
    </source>
</reference>
<dbReference type="AlphaFoldDB" id="A0AAU9IVX6"/>
<dbReference type="FunFam" id="3.40.50.300:FF:000138">
    <property type="entry name" value="DNA helicase"/>
    <property type="match status" value="1"/>
</dbReference>
<evidence type="ECO:0000256" key="4">
    <source>
        <dbReference type="ARBA" id="ARBA00022705"/>
    </source>
</evidence>
<dbReference type="PRINTS" id="PR01657">
    <property type="entry name" value="MCMFAMILY"/>
</dbReference>
<keyword evidence="5" id="KW-0547">Nucleotide-binding</keyword>
<evidence type="ECO:0000256" key="10">
    <source>
        <dbReference type="ARBA" id="ARBA00023306"/>
    </source>
</evidence>
<proteinExistence type="inferred from homology"/>
<dbReference type="InterPro" id="IPR008045">
    <property type="entry name" value="MCM2"/>
</dbReference>
<feature type="region of interest" description="Disordered" evidence="11">
    <location>
        <begin position="1"/>
        <end position="60"/>
    </location>
</feature>